<evidence type="ECO:0000256" key="1">
    <source>
        <dbReference type="SAM" id="MobiDB-lite"/>
    </source>
</evidence>
<feature type="compositionally biased region" description="Basic and acidic residues" evidence="1">
    <location>
        <begin position="315"/>
        <end position="338"/>
    </location>
</feature>
<dbReference type="AlphaFoldDB" id="A0A9N9RVN2"/>
<feature type="compositionally biased region" description="Low complexity" evidence="1">
    <location>
        <begin position="352"/>
        <end position="376"/>
    </location>
</feature>
<feature type="compositionally biased region" description="Basic and acidic residues" evidence="1">
    <location>
        <begin position="287"/>
        <end position="304"/>
    </location>
</feature>
<organism evidence="2 3">
    <name type="scientific">Chironomus riparius</name>
    <dbReference type="NCBI Taxonomy" id="315576"/>
    <lineage>
        <taxon>Eukaryota</taxon>
        <taxon>Metazoa</taxon>
        <taxon>Ecdysozoa</taxon>
        <taxon>Arthropoda</taxon>
        <taxon>Hexapoda</taxon>
        <taxon>Insecta</taxon>
        <taxon>Pterygota</taxon>
        <taxon>Neoptera</taxon>
        <taxon>Endopterygota</taxon>
        <taxon>Diptera</taxon>
        <taxon>Nematocera</taxon>
        <taxon>Chironomoidea</taxon>
        <taxon>Chironomidae</taxon>
        <taxon>Chironominae</taxon>
        <taxon>Chironomus</taxon>
    </lineage>
</organism>
<evidence type="ECO:0000313" key="3">
    <source>
        <dbReference type="Proteomes" id="UP001153620"/>
    </source>
</evidence>
<name>A0A9N9RVN2_9DIPT</name>
<evidence type="ECO:0000313" key="2">
    <source>
        <dbReference type="EMBL" id="CAG9804165.1"/>
    </source>
</evidence>
<feature type="region of interest" description="Disordered" evidence="1">
    <location>
        <begin position="269"/>
        <end position="376"/>
    </location>
</feature>
<keyword evidence="3" id="KW-1185">Reference proteome</keyword>
<dbReference type="EMBL" id="OU895878">
    <property type="protein sequence ID" value="CAG9804165.1"/>
    <property type="molecule type" value="Genomic_DNA"/>
</dbReference>
<proteinExistence type="predicted"/>
<feature type="compositionally biased region" description="Polar residues" evidence="1">
    <location>
        <begin position="219"/>
        <end position="229"/>
    </location>
</feature>
<protein>
    <submittedName>
        <fullName evidence="2">Uncharacterized protein</fullName>
    </submittedName>
</protein>
<gene>
    <name evidence="2" type="ORF">CHIRRI_LOCUS7058</name>
</gene>
<feature type="region of interest" description="Disordered" evidence="1">
    <location>
        <begin position="219"/>
        <end position="238"/>
    </location>
</feature>
<reference evidence="2" key="2">
    <citation type="submission" date="2022-10" db="EMBL/GenBank/DDBJ databases">
        <authorList>
            <consortium name="ENA_rothamsted_submissions"/>
            <consortium name="culmorum"/>
            <person name="King R."/>
        </authorList>
    </citation>
    <scope>NUCLEOTIDE SEQUENCE</scope>
</reference>
<dbReference type="Proteomes" id="UP001153620">
    <property type="component" value="Chromosome 2"/>
</dbReference>
<sequence>MSNNEILSIDDQTLVSIMNKRHRSAAKSFKSPPQPKFCIRETLGDGSKDVFINVLSYSRIANQLSEFDPVPLYGGMQIRSFNSLKSSLQLQAQQQLPSPQLPPTQLIFAVMASPEVLKKTGRNCPETPEQSNLVELMCEFVEAMNPGLALSKKPEILKDRDLTGELKDIWSAVQNFREKEKSGVSDIVVYTEFGPDSATPISPIQKCMEENIESIMNNDENSNEMNTQEKAADALSEQSIESTALANNIVESPNTTSLESENVAIEKLSLSDKKSKNNNSNINENESSEKIVKVQNQKNKESQHHFFPKFLTSSKVKDDTAKDKDKDKEKYDEQETKVKTKKTLNFFRRNKSSTSSPTHNSNSDSSNNPNNNITAD</sequence>
<dbReference type="OrthoDB" id="545063at2759"/>
<reference evidence="2" key="1">
    <citation type="submission" date="2022-01" db="EMBL/GenBank/DDBJ databases">
        <authorList>
            <person name="King R."/>
        </authorList>
    </citation>
    <scope>NUCLEOTIDE SEQUENCE</scope>
</reference>
<accession>A0A9N9RVN2</accession>